<dbReference type="EMBL" id="JAABOA010001229">
    <property type="protein sequence ID" value="KAF9582002.1"/>
    <property type="molecule type" value="Genomic_DNA"/>
</dbReference>
<dbReference type="Pfam" id="PF09830">
    <property type="entry name" value="ATP_transf"/>
    <property type="match status" value="1"/>
</dbReference>
<keyword evidence="5" id="KW-1185">Reference proteome</keyword>
<dbReference type="Proteomes" id="UP000780801">
    <property type="component" value="Unassembled WGS sequence"/>
</dbReference>
<sequence>MTLYLRNFDANLTSVYDAALASGELIFTASETVFSKETDLDVEGEICYAPALNKKPLGVLPTVEASNPHPTQDSGLSNSVVVEVVKSNPFLPHSPGLYVTDASDDHKILLNKFCITPRHFLVVTKEFHQQTEPLSPEDMLAVWNTLAAVKNPENALAFYNCGAKSGASQPHKHLQVIPLEDRPAPIVNLVRQLSERKRGQRGKLPGDIFSVPINCINHVILLPDPSTYGTLSKGLEEVLTEAYIKLMDAMMFSIREYSEQETLSEEDRDLCFAIGSISAFAYNWILTREFMMIVPRKKDTATLTNLSSQGASEQGVAGITVELPVNSLGFAGMILTRSEEELELAKQQGVFNTVAQTGFTFNHEISPEAEERRKKEQEAIEKQLGGAFTSSS</sequence>
<name>A0A9P6FV69_9FUNG</name>
<dbReference type="InterPro" id="IPR009163">
    <property type="entry name" value="Ap4A_phos1/2"/>
</dbReference>
<accession>A0A9P6FV69</accession>
<dbReference type="GO" id="GO:0003877">
    <property type="term" value="F:ATP:ADP adenylyltransferase activity"/>
    <property type="evidence" value="ECO:0007669"/>
    <property type="project" value="InterPro"/>
</dbReference>
<dbReference type="InterPro" id="IPR036265">
    <property type="entry name" value="HIT-like_sf"/>
</dbReference>
<dbReference type="AlphaFoldDB" id="A0A9P6FV69"/>
<gene>
    <name evidence="4" type="primary">APA2</name>
    <name evidence="4" type="ORF">BGW38_000784</name>
</gene>
<evidence type="ECO:0000313" key="4">
    <source>
        <dbReference type="EMBL" id="KAF9582002.1"/>
    </source>
</evidence>
<evidence type="ECO:0000259" key="3">
    <source>
        <dbReference type="Pfam" id="PF19327"/>
    </source>
</evidence>
<evidence type="ECO:0000313" key="5">
    <source>
        <dbReference type="Proteomes" id="UP000780801"/>
    </source>
</evidence>
<dbReference type="GO" id="GO:0005524">
    <property type="term" value="F:ATP binding"/>
    <property type="evidence" value="ECO:0007669"/>
    <property type="project" value="InterPro"/>
</dbReference>
<dbReference type="SUPFAM" id="SSF54197">
    <property type="entry name" value="HIT-like"/>
    <property type="match status" value="1"/>
</dbReference>
<dbReference type="OrthoDB" id="10267950at2759"/>
<dbReference type="InterPro" id="IPR019200">
    <property type="entry name" value="ATP_adenylylTrfase_C"/>
</dbReference>
<protein>
    <submittedName>
        <fullName evidence="4">Bifunctional AP-4-A phosphorylase/ADP sulfurylase</fullName>
    </submittedName>
</protein>
<proteinExistence type="predicted"/>
<feature type="compositionally biased region" description="Basic and acidic residues" evidence="1">
    <location>
        <begin position="365"/>
        <end position="381"/>
    </location>
</feature>
<dbReference type="Pfam" id="PF19327">
    <property type="entry name" value="Ap4A_phos_N"/>
    <property type="match status" value="1"/>
</dbReference>
<comment type="caution">
    <text evidence="4">The sequence shown here is derived from an EMBL/GenBank/DDBJ whole genome shotgun (WGS) entry which is preliminary data.</text>
</comment>
<feature type="region of interest" description="Disordered" evidence="1">
    <location>
        <begin position="362"/>
        <end position="392"/>
    </location>
</feature>
<dbReference type="GO" id="GO:0009117">
    <property type="term" value="P:nucleotide metabolic process"/>
    <property type="evidence" value="ECO:0007669"/>
    <property type="project" value="InterPro"/>
</dbReference>
<organism evidence="4 5">
    <name type="scientific">Lunasporangiospora selenospora</name>
    <dbReference type="NCBI Taxonomy" id="979761"/>
    <lineage>
        <taxon>Eukaryota</taxon>
        <taxon>Fungi</taxon>
        <taxon>Fungi incertae sedis</taxon>
        <taxon>Mucoromycota</taxon>
        <taxon>Mortierellomycotina</taxon>
        <taxon>Mortierellomycetes</taxon>
        <taxon>Mortierellales</taxon>
        <taxon>Mortierellaceae</taxon>
        <taxon>Lunasporangiospora</taxon>
    </lineage>
</organism>
<dbReference type="InterPro" id="IPR043171">
    <property type="entry name" value="Ap4A_phos1/2-like"/>
</dbReference>
<dbReference type="PANTHER" id="PTHR38420:SF1">
    <property type="entry name" value="PUTATIVE (AFU_ORTHOLOGUE AFUA_5G14690)-RELATED"/>
    <property type="match status" value="1"/>
</dbReference>
<dbReference type="InterPro" id="IPR045759">
    <property type="entry name" value="Ap4A_phos1/2_N"/>
</dbReference>
<evidence type="ECO:0000256" key="1">
    <source>
        <dbReference type="SAM" id="MobiDB-lite"/>
    </source>
</evidence>
<dbReference type="PANTHER" id="PTHR38420">
    <property type="entry name" value="AP-4-A PHOSPHORYLASE II"/>
    <property type="match status" value="1"/>
</dbReference>
<feature type="domain" description="Ap4A phosphorylase 1/2 N-terminal" evidence="3">
    <location>
        <begin position="84"/>
        <end position="180"/>
    </location>
</feature>
<evidence type="ECO:0000259" key="2">
    <source>
        <dbReference type="Pfam" id="PF09830"/>
    </source>
</evidence>
<reference evidence="4" key="1">
    <citation type="journal article" date="2020" name="Fungal Divers.">
        <title>Resolving the Mortierellaceae phylogeny through synthesis of multi-gene phylogenetics and phylogenomics.</title>
        <authorList>
            <person name="Vandepol N."/>
            <person name="Liber J."/>
            <person name="Desiro A."/>
            <person name="Na H."/>
            <person name="Kennedy M."/>
            <person name="Barry K."/>
            <person name="Grigoriev I.V."/>
            <person name="Miller A.N."/>
            <person name="O'Donnell K."/>
            <person name="Stajich J.E."/>
            <person name="Bonito G."/>
        </authorList>
    </citation>
    <scope>NUCLEOTIDE SEQUENCE</scope>
    <source>
        <strain evidence="4">KOD1015</strain>
    </source>
</reference>
<feature type="domain" description="ATP adenylyltransferase C-terminal" evidence="2">
    <location>
        <begin position="234"/>
        <end position="359"/>
    </location>
</feature>
<dbReference type="Gene3D" id="3.30.428.70">
    <property type="match status" value="1"/>
</dbReference>